<evidence type="ECO:0000259" key="1">
    <source>
        <dbReference type="Pfam" id="PF22479"/>
    </source>
</evidence>
<accession>A0A286KIH9</accession>
<dbReference type="InterPro" id="IPR054252">
    <property type="entry name" value="Pam3_gp18"/>
</dbReference>
<feature type="domain" description="Cyanophage baseplate Pam3 plug gp18" evidence="1">
    <location>
        <begin position="27"/>
        <end position="117"/>
    </location>
</feature>
<dbReference type="RefSeq" id="YP_009831694.1">
    <property type="nucleotide sequence ID" value="NC_048649.1"/>
</dbReference>
<proteinExistence type="predicted"/>
<keyword evidence="3" id="KW-1185">Reference proteome</keyword>
<dbReference type="Proteomes" id="UP000221123">
    <property type="component" value="Segment"/>
</dbReference>
<dbReference type="EMBL" id="KX826077">
    <property type="protein sequence ID" value="APU03099.1"/>
    <property type="molecule type" value="Genomic_DNA"/>
</dbReference>
<sequence>MIFTTTAFLDIIGNDGSGIYDLEPTSEGKQSISISIAGYTYNIELYYNTVGQLWQATVTDVSSNAVLCSSYALQYGRIAFGNWDTRIALLVSDKSSSRIGPMTTDDMGGRCSVYIVDKTAYPSVWPRVKA</sequence>
<dbReference type="GeneID" id="55601352"/>
<dbReference type="KEGG" id="vg:55601352"/>
<protein>
    <recommendedName>
        <fullName evidence="1">Cyanophage baseplate Pam3 plug gp18 domain-containing protein</fullName>
    </recommendedName>
</protein>
<reference evidence="2 3" key="1">
    <citation type="submission" date="2016-09" db="EMBL/GenBank/DDBJ databases">
        <title>Genomic and phenotypic characterization of lytic bacteriophages to Salmonella enterica biocontrol.</title>
        <authorList>
            <person name="Cibulski S.P."/>
            <person name="Siqueira F.M."/>
            <person name="Pottker E.S."/>
            <person name="Webber B."/>
            <person name="Mayer F.Q."/>
            <person name="Rodrigues L.B."/>
        </authorList>
    </citation>
    <scope>NUCLEOTIDE SEQUENCE [LARGE SCALE GENOMIC DNA]</scope>
</reference>
<organism evidence="2 3">
    <name type="scientific">Salmonella phage UPF_BP2</name>
    <dbReference type="NCBI Taxonomy" id="1913047"/>
    <lineage>
        <taxon>Viruses</taxon>
        <taxon>Duplodnaviria</taxon>
        <taxon>Heunggongvirae</taxon>
        <taxon>Uroviricota</taxon>
        <taxon>Caudoviricetes</taxon>
        <taxon>Rosemountvirus</taxon>
        <taxon>Rosemountvirus UPFBP2</taxon>
    </lineage>
</organism>
<evidence type="ECO:0000313" key="3">
    <source>
        <dbReference type="Proteomes" id="UP000221123"/>
    </source>
</evidence>
<name>A0A286KIH9_9CAUD</name>
<evidence type="ECO:0000313" key="2">
    <source>
        <dbReference type="EMBL" id="APU03099.1"/>
    </source>
</evidence>
<dbReference type="Pfam" id="PF22479">
    <property type="entry name" value="Pam3_gp18"/>
    <property type="match status" value="1"/>
</dbReference>